<dbReference type="Pfam" id="PF00107">
    <property type="entry name" value="ADH_zinc_N"/>
    <property type="match status" value="1"/>
</dbReference>
<evidence type="ECO:0000313" key="13">
    <source>
        <dbReference type="EMBL" id="PTB42486.1"/>
    </source>
</evidence>
<dbReference type="PANTHER" id="PTHR43775:SF29">
    <property type="entry name" value="ASPERFURANONE POLYKETIDE SYNTHASE AFOG-RELATED"/>
    <property type="match status" value="1"/>
</dbReference>
<dbReference type="InterPro" id="IPR013968">
    <property type="entry name" value="PKS_KR"/>
</dbReference>
<dbReference type="GO" id="GO:0016491">
    <property type="term" value="F:oxidoreductase activity"/>
    <property type="evidence" value="ECO:0007669"/>
    <property type="project" value="UniProtKB-KW"/>
</dbReference>
<evidence type="ECO:0000256" key="6">
    <source>
        <dbReference type="ARBA" id="ARBA00023002"/>
    </source>
</evidence>
<dbReference type="InterPro" id="IPR049551">
    <property type="entry name" value="PKS_DH_C"/>
</dbReference>
<feature type="region of interest" description="C-terminal hotdog fold" evidence="9">
    <location>
        <begin position="1112"/>
        <end position="1268"/>
    </location>
</feature>
<dbReference type="Gene3D" id="1.10.1200.10">
    <property type="entry name" value="ACP-like"/>
    <property type="match status" value="1"/>
</dbReference>
<dbReference type="InterPro" id="IPR020841">
    <property type="entry name" value="PKS_Beta-ketoAc_synthase_dom"/>
</dbReference>
<dbReference type="InterPro" id="IPR013149">
    <property type="entry name" value="ADH-like_C"/>
</dbReference>
<evidence type="ECO:0000256" key="5">
    <source>
        <dbReference type="ARBA" id="ARBA00022857"/>
    </source>
</evidence>
<dbReference type="SUPFAM" id="SSF47336">
    <property type="entry name" value="ACP-like"/>
    <property type="match status" value="1"/>
</dbReference>
<dbReference type="SMART" id="SM00829">
    <property type="entry name" value="PKS_ER"/>
    <property type="match status" value="1"/>
</dbReference>
<dbReference type="SMART" id="SM00825">
    <property type="entry name" value="PKS_KS"/>
    <property type="match status" value="1"/>
</dbReference>
<feature type="domain" description="PKS/mFAS DH" evidence="12">
    <location>
        <begin position="956"/>
        <end position="1268"/>
    </location>
</feature>
<dbReference type="InterPro" id="IPR049900">
    <property type="entry name" value="PKS_mFAS_DH"/>
</dbReference>
<dbReference type="STRING" id="1042311.A0A2T3ZCF0"/>
<dbReference type="Pfam" id="PF08242">
    <property type="entry name" value="Methyltransf_12"/>
    <property type="match status" value="1"/>
</dbReference>
<name>A0A2T3ZCF0_TRIA4</name>
<dbReference type="SUPFAM" id="SSF53901">
    <property type="entry name" value="Thiolase-like"/>
    <property type="match status" value="1"/>
</dbReference>
<reference evidence="13 14" key="1">
    <citation type="submission" date="2016-07" db="EMBL/GenBank/DDBJ databases">
        <title>Multiple horizontal gene transfer events from other fungi enriched the ability of initially mycotrophic Trichoderma (Ascomycota) to feed on dead plant biomass.</title>
        <authorList>
            <consortium name="DOE Joint Genome Institute"/>
            <person name="Aerts A."/>
            <person name="Atanasova L."/>
            <person name="Chenthamara K."/>
            <person name="Zhang J."/>
            <person name="Grujic M."/>
            <person name="Henrissat B."/>
            <person name="Kuo A."/>
            <person name="Salamov A."/>
            <person name="Lipzen A."/>
            <person name="Labutti K."/>
            <person name="Barry K."/>
            <person name="Miao Y."/>
            <person name="Rahimi M.J."/>
            <person name="Shen Q."/>
            <person name="Grigoriev I.V."/>
            <person name="Kubicek C.P."/>
            <person name="Druzhinina I.S."/>
        </authorList>
    </citation>
    <scope>NUCLEOTIDE SEQUENCE [LARGE SCALE GENOMIC DNA]</scope>
    <source>
        <strain evidence="13 14">CBS 433.97</strain>
    </source>
</reference>
<dbReference type="InterPro" id="IPR020806">
    <property type="entry name" value="PKS_PP-bd"/>
</dbReference>
<dbReference type="InterPro" id="IPR016036">
    <property type="entry name" value="Malonyl_transacylase_ACP-bd"/>
</dbReference>
<dbReference type="PROSITE" id="PS00606">
    <property type="entry name" value="KS3_1"/>
    <property type="match status" value="1"/>
</dbReference>
<dbReference type="GO" id="GO:0004312">
    <property type="term" value="F:fatty acid synthase activity"/>
    <property type="evidence" value="ECO:0007669"/>
    <property type="project" value="TreeGrafter"/>
</dbReference>
<dbReference type="InterPro" id="IPR049552">
    <property type="entry name" value="PKS_DH_N"/>
</dbReference>
<keyword evidence="5" id="KW-0521">NADP</keyword>
<evidence type="ECO:0000259" key="10">
    <source>
        <dbReference type="PROSITE" id="PS50075"/>
    </source>
</evidence>
<accession>A0A2T3ZCF0</accession>
<comment type="caution">
    <text evidence="9">Lacks conserved residue(s) required for the propagation of feature annotation.</text>
</comment>
<dbReference type="SUPFAM" id="SSF50129">
    <property type="entry name" value="GroES-like"/>
    <property type="match status" value="1"/>
</dbReference>
<dbReference type="InterPro" id="IPR056501">
    <property type="entry name" value="NAD-bd_HRPKS_sdrA"/>
</dbReference>
<dbReference type="Gene3D" id="3.40.50.720">
    <property type="entry name" value="NAD(P)-binding Rossmann-like Domain"/>
    <property type="match status" value="2"/>
</dbReference>
<dbReference type="SUPFAM" id="SSF53335">
    <property type="entry name" value="S-adenosyl-L-methionine-dependent methyltransferases"/>
    <property type="match status" value="1"/>
</dbReference>
<dbReference type="InterPro" id="IPR006162">
    <property type="entry name" value="Ppantetheine_attach_site"/>
</dbReference>
<dbReference type="GO" id="GO:0004315">
    <property type="term" value="F:3-oxoacyl-[acyl-carrier-protein] synthase activity"/>
    <property type="evidence" value="ECO:0007669"/>
    <property type="project" value="InterPro"/>
</dbReference>
<dbReference type="InterPro" id="IPR014031">
    <property type="entry name" value="Ketoacyl_synth_C"/>
</dbReference>
<evidence type="ECO:0000256" key="1">
    <source>
        <dbReference type="ARBA" id="ARBA00005179"/>
    </source>
</evidence>
<dbReference type="InterPro" id="IPR036291">
    <property type="entry name" value="NAD(P)-bd_dom_sf"/>
</dbReference>
<dbReference type="SUPFAM" id="SSF55048">
    <property type="entry name" value="Probable ACP-binding domain of malonyl-CoA ACP transacylase"/>
    <property type="match status" value="1"/>
</dbReference>
<dbReference type="Gene3D" id="3.40.366.10">
    <property type="entry name" value="Malonyl-Coenzyme A Acyl Carrier Protein, domain 2"/>
    <property type="match status" value="1"/>
</dbReference>
<dbReference type="InterPro" id="IPR001227">
    <property type="entry name" value="Ac_transferase_dom_sf"/>
</dbReference>
<dbReference type="PROSITE" id="PS52019">
    <property type="entry name" value="PKS_MFAS_DH"/>
    <property type="match status" value="1"/>
</dbReference>
<dbReference type="SMART" id="SM00827">
    <property type="entry name" value="PKS_AT"/>
    <property type="match status" value="1"/>
</dbReference>
<evidence type="ECO:0000259" key="11">
    <source>
        <dbReference type="PROSITE" id="PS52004"/>
    </source>
</evidence>
<dbReference type="InterPro" id="IPR014030">
    <property type="entry name" value="Ketoacyl_synth_N"/>
</dbReference>
<feature type="domain" description="Carrier" evidence="10">
    <location>
        <begin position="2434"/>
        <end position="2511"/>
    </location>
</feature>
<dbReference type="SUPFAM" id="SSF51735">
    <property type="entry name" value="NAD(P)-binding Rossmann-fold domains"/>
    <property type="match status" value="2"/>
</dbReference>
<sequence length="2530" mass="274344">MASSNPLDPHWLDANGDEPIAIIGVACRFSGTASDEDGLWQLLSKGRTSWASNARNRFRMESFWHPQAHLPGSTSARGVHLLQQDPAVFDSDFFGISGVEAKAIDPQQRLMLEVAYETFENAGIPLEKLEKSNTGVFCAVSYTDYDQILGRDPETSPMYRFTGTGPSLVSSRVSYAFDLRGPSKAVDTACSSASVALHDAILALRAGDADQILVGGSNLILDPDKMSIISSMSFLSPDGRCYSFDSRASGYARGEGVVALLLKPLSAALRDGDTVRSVIRGSAVVSDGKTPGITMPSPDSQFAAIQRAYKVAGLDPRETVYVEAHGTGTNAGDNCEAEAFNRAFCSDSSEKKLLIGSVKSNLGHTECVSGLAGLVKVLLMLEKRKLVPTPTFVNENPRLELERRRLKVSTKFQDWPEGSIHRASINGSGYGGTDTHVILEAWTEPTKVVGTPPSAELRAPRGPKVSDLVAPGPKVFVWSHQREDGFSKLANAWKKFMMVAKANCQELHLDDLAYTLSERRSRFAQRTAVVASNLEELLEGLNKIELGSLRPVKAWTNARMCFIFTGQGAQWAEMGLGLLSYPLFADSMQKSEREFIRMGATWRLIDELRKTKENSRINEAELAQPVCTAIQIALVDLLASWNVHPDAVCGHSSGEIAAAYAAGSLTAPEALRAAYHRGQSVYQIMRKEGARQGGMLAAGLSDTDAQKYLSKYSEHAVNVACINSPTSVTISGDISAIEEIAARLEEDGIFNRKLAVPVAYHSSHMNVIEGLYGDALKSLRPRKFKPGVRMISSVTCEELSGEEMDGTYWVSNLLRPVRFSPALTKLLSLTVPVTDKDGKVNDGSATVPPTVLVELGPHAALQGPATQIAKTIKELPSVAYFSCLRRKEGAVQSMLSTAAGLFNHGIKIELTGTNNPHGTQTKVLTNLPAYNWHHGKIHWNESRRSQVYRMREFPRHDLLGTAAADSISAEPSWRMYVRLSEMPWIKGHSIDGQVLYSAAGFLAMIVEALKRQSITSNRPWMKRVIQFKHIVIDRPLLIQEDAFGAEVITLLRPYSVTSRDSSQKWQEFRIYSISQNNESTEHCRGLIALSEDLGKLDIKTEDAAGSLQNPAGSNSWTQLESNQLYKLLSASGNDYSGCFANLDNISARPWESNSELTVQDVKAMMPGGHQEVHHIHPTTLEGCFLTTLPGVKLADGLDGPQVVASIDELYISTDIDLQPGHKLSVAAKSRPYGLRQHSSHIVATDNTNNVIVRVEGIKFSSLGSYQADGNRADNPLSHQVEWLVDPFSSTKEAIAEYCQRNLSQESQEQRKNLDSISLGIIKDTLGQLSSEDETLITGHLRRFYDWMREQDTSNALPLNPDNKALSVAGQLLVQIAPHLPGILRGNQELPVDESLLHRLYSEDDGFNRCHTQLAEYLKLAQYKVPNLRVLEVGGGVGNLTSTLLEALYGEKRDYATTLGTYVFTDASEPSIASAQEKLKKFESVVEFKPFDIEQSPAQQGFEPGSFDIIVASNTIHATHNLDNTLSQLKSLLKPGGQIAFTELTAPSLRWGVLGGRLQNWWLGAEDGRTSSPLVSTPEWDKALVRNGFFGVSCELKDYDSDQEHEVSLIISHAANIEVKAHTENISIFTGKERDSVASELRSALVAQYPKTVVSTMSLSGEVASPGTYIFLPEASEGALLRASENDWNEILHLLADAKAVLWVTRGTSLAEPEPHRALITGLARSLRSSRPDLNFFTLDIGAAGSEEAPAILQVYEKYLGPNASPYSASEWELAFYNGSIVIPRLLENKAVNQQIEDAVSKHHPREEMYTSASRSLGLHISSVGVLDSLYWADNEVHAAAPKPTQVRVRVENFALNFNDMLTTTGQLEGGSSLLLEGSGTVIDVSDASQSKFSVGDRVGFFAPNGLATVSNVDVRHAVKIPNGIASDIAAAIPLAYSAALYALRNIARLQRGETILIHSGAGAVGQAAITLAKALGAEDIFVTVGSPDRAELVNKTFGIPAERIFSSRDIDFGDRLLKQTNGRGVDVILNSLSGDAFSESCSAVASFGRIVQLCERDVANNGRLGLEALQKNASLSVVNMAFLARERPTLFEELLQTSFNMIQEGNLALISPITTSHASNVAQQLRVMQAGDQLGKAVFKLDSSLPLKIQPQKPKSAALRENSSYFVAGGNGSLDVAVAKYLAKLGACRLIARQGSDIEALADEIKKLGADIAIIPGNVSDRPFADQLKEASVGVPLKGIILGDSETHIADLKGLTHSQWSAAVESTTAGILSLQNAFGSELDFFILLNSTSLVVGSPEQGIAGAIGAFRDSFARFQASQGFPVKAINIGIVQQETSDDARNAPPSSDIQPQTIDEVLAVINYAIQNPIVANPSQAQIVCGASQFAPDPASPTTRRPDARFAHVWSRAAPRVSKNGEDALDVQAVLRSASSAEVAVEAVYTGLKEKLAGLLAVPTKEIQSDRSVSSYGVDSLISVELRNWITGYLGGHVQMLELMSSLSMMQLSDLIAKRSRLVPASVFGSVEATNVEKS</sequence>
<dbReference type="Pfam" id="PF00698">
    <property type="entry name" value="Acyl_transf_1"/>
    <property type="match status" value="1"/>
</dbReference>
<dbReference type="CDD" id="cd02440">
    <property type="entry name" value="AdoMet_MTases"/>
    <property type="match status" value="1"/>
</dbReference>
<dbReference type="InterPro" id="IPR042104">
    <property type="entry name" value="PKS_dehydratase_sf"/>
</dbReference>
<dbReference type="Pfam" id="PF02801">
    <property type="entry name" value="Ketoacyl-synt_C"/>
    <property type="match status" value="1"/>
</dbReference>
<keyword evidence="7" id="KW-0511">Multifunctional enzyme</keyword>
<dbReference type="GO" id="GO:0030639">
    <property type="term" value="P:polyketide biosynthetic process"/>
    <property type="evidence" value="ECO:0007669"/>
    <property type="project" value="UniProtKB-ARBA"/>
</dbReference>
<dbReference type="InterPro" id="IPR018201">
    <property type="entry name" value="Ketoacyl_synth_AS"/>
</dbReference>
<dbReference type="InterPro" id="IPR057326">
    <property type="entry name" value="KR_dom"/>
</dbReference>
<evidence type="ECO:0000256" key="7">
    <source>
        <dbReference type="ARBA" id="ARBA00023268"/>
    </source>
</evidence>
<dbReference type="InterPro" id="IPR013217">
    <property type="entry name" value="Methyltransf_12"/>
</dbReference>
<dbReference type="Pfam" id="PF21089">
    <property type="entry name" value="PKS_DH_N"/>
    <property type="match status" value="1"/>
</dbReference>
<dbReference type="InterPro" id="IPR032821">
    <property type="entry name" value="PKS_assoc"/>
</dbReference>
<organism evidence="13 14">
    <name type="scientific">Trichoderma asperellum (strain ATCC 204424 / CBS 433.97 / NBRC 101777)</name>
    <dbReference type="NCBI Taxonomy" id="1042311"/>
    <lineage>
        <taxon>Eukaryota</taxon>
        <taxon>Fungi</taxon>
        <taxon>Dikarya</taxon>
        <taxon>Ascomycota</taxon>
        <taxon>Pezizomycotina</taxon>
        <taxon>Sordariomycetes</taxon>
        <taxon>Hypocreomycetidae</taxon>
        <taxon>Hypocreales</taxon>
        <taxon>Hypocreaceae</taxon>
        <taxon>Trichoderma</taxon>
    </lineage>
</organism>
<feature type="region of interest" description="N-terminal hotdog fold" evidence="9">
    <location>
        <begin position="956"/>
        <end position="1094"/>
    </location>
</feature>
<dbReference type="PROSITE" id="PS52004">
    <property type="entry name" value="KS3_2"/>
    <property type="match status" value="1"/>
</dbReference>
<dbReference type="OrthoDB" id="329835at2759"/>
<dbReference type="Pfam" id="PF16197">
    <property type="entry name" value="KAsynt_C_assoc"/>
    <property type="match status" value="1"/>
</dbReference>
<evidence type="ECO:0000259" key="12">
    <source>
        <dbReference type="PROSITE" id="PS52019"/>
    </source>
</evidence>
<dbReference type="PANTHER" id="PTHR43775">
    <property type="entry name" value="FATTY ACID SYNTHASE"/>
    <property type="match status" value="1"/>
</dbReference>
<dbReference type="Pfam" id="PF23114">
    <property type="entry name" value="NAD-bd_HRPKS_sdrA"/>
    <property type="match status" value="1"/>
</dbReference>
<dbReference type="SUPFAM" id="SSF52151">
    <property type="entry name" value="FabD/lysophospholipase-like"/>
    <property type="match status" value="1"/>
</dbReference>
<dbReference type="Gene3D" id="3.90.180.10">
    <property type="entry name" value="Medium-chain alcohol dehydrogenases, catalytic domain"/>
    <property type="match status" value="1"/>
</dbReference>
<proteinExistence type="predicted"/>
<keyword evidence="6" id="KW-0560">Oxidoreductase</keyword>
<keyword evidence="8" id="KW-0012">Acyltransferase</keyword>
<dbReference type="CDD" id="cd00833">
    <property type="entry name" value="PKS"/>
    <property type="match status" value="1"/>
</dbReference>
<evidence type="ECO:0000313" key="14">
    <source>
        <dbReference type="Proteomes" id="UP000240493"/>
    </source>
</evidence>
<dbReference type="GO" id="GO:0031177">
    <property type="term" value="F:phosphopantetheine binding"/>
    <property type="evidence" value="ECO:0007669"/>
    <property type="project" value="InterPro"/>
</dbReference>
<dbReference type="SMART" id="SM00826">
    <property type="entry name" value="PKS_DH"/>
    <property type="match status" value="1"/>
</dbReference>
<dbReference type="InterPro" id="IPR036736">
    <property type="entry name" value="ACP-like_sf"/>
</dbReference>
<evidence type="ECO:0000256" key="2">
    <source>
        <dbReference type="ARBA" id="ARBA00022450"/>
    </source>
</evidence>
<dbReference type="Pfam" id="PF23297">
    <property type="entry name" value="ACP_SdgA_C"/>
    <property type="match status" value="1"/>
</dbReference>
<dbReference type="InterPro" id="IPR009081">
    <property type="entry name" value="PP-bd_ACP"/>
</dbReference>
<evidence type="ECO:0000256" key="4">
    <source>
        <dbReference type="ARBA" id="ARBA00022679"/>
    </source>
</evidence>
<dbReference type="GO" id="GO:0006633">
    <property type="term" value="P:fatty acid biosynthetic process"/>
    <property type="evidence" value="ECO:0007669"/>
    <property type="project" value="InterPro"/>
</dbReference>
<dbReference type="InterPro" id="IPR014043">
    <property type="entry name" value="Acyl_transferase_dom"/>
</dbReference>
<dbReference type="InterPro" id="IPR016035">
    <property type="entry name" value="Acyl_Trfase/lysoPLipase"/>
</dbReference>
<keyword evidence="14" id="KW-1185">Reference proteome</keyword>
<dbReference type="Gene3D" id="3.40.47.10">
    <property type="match status" value="1"/>
</dbReference>
<protein>
    <submittedName>
        <fullName evidence="13">Uncharacterized protein</fullName>
    </submittedName>
</protein>
<evidence type="ECO:0000256" key="8">
    <source>
        <dbReference type="ARBA" id="ARBA00023315"/>
    </source>
</evidence>
<dbReference type="Gene3D" id="3.10.129.110">
    <property type="entry name" value="Polyketide synthase dehydratase"/>
    <property type="match status" value="1"/>
</dbReference>
<keyword evidence="3" id="KW-0597">Phosphoprotein</keyword>
<dbReference type="PROSITE" id="PS50075">
    <property type="entry name" value="CARRIER"/>
    <property type="match status" value="1"/>
</dbReference>
<dbReference type="Gene3D" id="3.30.70.3290">
    <property type="match status" value="1"/>
</dbReference>
<dbReference type="InterPro" id="IPR020807">
    <property type="entry name" value="PKS_DH"/>
</dbReference>
<dbReference type="InterPro" id="IPR016039">
    <property type="entry name" value="Thiolase-like"/>
</dbReference>
<dbReference type="Pfam" id="PF00109">
    <property type="entry name" value="ketoacyl-synt"/>
    <property type="match status" value="1"/>
</dbReference>
<dbReference type="Gene3D" id="3.40.50.150">
    <property type="entry name" value="Vaccinia Virus protein VP39"/>
    <property type="match status" value="1"/>
</dbReference>
<dbReference type="Pfam" id="PF14765">
    <property type="entry name" value="PS-DH"/>
    <property type="match status" value="1"/>
</dbReference>
<dbReference type="SMART" id="SM00823">
    <property type="entry name" value="PKS_PP"/>
    <property type="match status" value="1"/>
</dbReference>
<dbReference type="CDD" id="cd05195">
    <property type="entry name" value="enoyl_red"/>
    <property type="match status" value="1"/>
</dbReference>
<keyword evidence="2" id="KW-0596">Phosphopantetheine</keyword>
<comment type="pathway">
    <text evidence="1">Secondary metabolite biosynthesis.</text>
</comment>
<dbReference type="InterPro" id="IPR029063">
    <property type="entry name" value="SAM-dependent_MTases_sf"/>
</dbReference>
<dbReference type="InterPro" id="IPR011032">
    <property type="entry name" value="GroES-like_sf"/>
</dbReference>
<dbReference type="PROSITE" id="PS00012">
    <property type="entry name" value="PHOSPHOPANTETHEINE"/>
    <property type="match status" value="1"/>
</dbReference>
<dbReference type="InterPro" id="IPR050091">
    <property type="entry name" value="PKS_NRPS_Biosynth_Enz"/>
</dbReference>
<evidence type="ECO:0000256" key="9">
    <source>
        <dbReference type="PROSITE-ProRule" id="PRU01363"/>
    </source>
</evidence>
<evidence type="ECO:0000256" key="3">
    <source>
        <dbReference type="ARBA" id="ARBA00022553"/>
    </source>
</evidence>
<feature type="domain" description="Ketosynthase family 3 (KS3)" evidence="11">
    <location>
        <begin position="17"/>
        <end position="441"/>
    </location>
</feature>
<dbReference type="SMART" id="SM00822">
    <property type="entry name" value="PKS_KR"/>
    <property type="match status" value="1"/>
</dbReference>
<dbReference type="Pfam" id="PF08659">
    <property type="entry name" value="KR"/>
    <property type="match status" value="1"/>
</dbReference>
<dbReference type="InterPro" id="IPR020843">
    <property type="entry name" value="ER"/>
</dbReference>
<dbReference type="Proteomes" id="UP000240493">
    <property type="component" value="Unassembled WGS sequence"/>
</dbReference>
<gene>
    <name evidence="13" type="ORF">M441DRAFT_191249</name>
</gene>
<keyword evidence="4" id="KW-0808">Transferase</keyword>
<dbReference type="EMBL" id="KZ679260">
    <property type="protein sequence ID" value="PTB42486.1"/>
    <property type="molecule type" value="Genomic_DNA"/>
</dbReference>